<proteinExistence type="predicted"/>
<feature type="region of interest" description="Disordered" evidence="1">
    <location>
        <begin position="59"/>
        <end position="112"/>
    </location>
</feature>
<dbReference type="Gene3D" id="1.10.101.10">
    <property type="entry name" value="PGBD-like superfamily/PGBD"/>
    <property type="match status" value="1"/>
</dbReference>
<dbReference type="EMBL" id="JACHJI010000009">
    <property type="protein sequence ID" value="MBB4901043.1"/>
    <property type="molecule type" value="Genomic_DNA"/>
</dbReference>
<feature type="compositionally biased region" description="Low complexity" evidence="1">
    <location>
        <begin position="59"/>
        <end position="73"/>
    </location>
</feature>
<feature type="region of interest" description="Disordered" evidence="1">
    <location>
        <begin position="349"/>
        <end position="373"/>
    </location>
</feature>
<dbReference type="RefSeq" id="WP_184825171.1">
    <property type="nucleotide sequence ID" value="NZ_BMTK01000005.1"/>
</dbReference>
<comment type="caution">
    <text evidence="2">The sequence shown here is derived from an EMBL/GenBank/DDBJ whole genome shotgun (WGS) entry which is preliminary data.</text>
</comment>
<feature type="compositionally biased region" description="Low complexity" evidence="1">
    <location>
        <begin position="99"/>
        <end position="111"/>
    </location>
</feature>
<dbReference type="SUPFAM" id="SSF47090">
    <property type="entry name" value="PGBD-like"/>
    <property type="match status" value="1"/>
</dbReference>
<dbReference type="InterPro" id="IPR047763">
    <property type="entry name" value="PG_bind_dom_phiBT1-type"/>
</dbReference>
<evidence type="ECO:0000313" key="3">
    <source>
        <dbReference type="Proteomes" id="UP000579523"/>
    </source>
</evidence>
<reference evidence="2 3" key="1">
    <citation type="submission" date="2020-08" db="EMBL/GenBank/DDBJ databases">
        <title>Genomic Encyclopedia of Type Strains, Phase III (KMG-III): the genomes of soil and plant-associated and newly described type strains.</title>
        <authorList>
            <person name="Whitman W."/>
        </authorList>
    </citation>
    <scope>NUCLEOTIDE SEQUENCE [LARGE SCALE GENOMIC DNA]</scope>
    <source>
        <strain evidence="2 3">CECT 3273</strain>
    </source>
</reference>
<name>A0A7W7PTK1_9ACTN</name>
<evidence type="ECO:0000313" key="2">
    <source>
        <dbReference type="EMBL" id="MBB4901043.1"/>
    </source>
</evidence>
<dbReference type="AlphaFoldDB" id="A0A7W7PTK1"/>
<feature type="compositionally biased region" description="Basic and acidic residues" evidence="1">
    <location>
        <begin position="414"/>
        <end position="423"/>
    </location>
</feature>
<protein>
    <recommendedName>
        <fullName evidence="4">Peptidoglycan binding-like domain-containing protein</fullName>
    </recommendedName>
</protein>
<evidence type="ECO:0008006" key="4">
    <source>
        <dbReference type="Google" id="ProtNLM"/>
    </source>
</evidence>
<organism evidence="2 3">
    <name type="scientific">Streptomyces griseomycini</name>
    <dbReference type="NCBI Taxonomy" id="66895"/>
    <lineage>
        <taxon>Bacteria</taxon>
        <taxon>Bacillati</taxon>
        <taxon>Actinomycetota</taxon>
        <taxon>Actinomycetes</taxon>
        <taxon>Kitasatosporales</taxon>
        <taxon>Streptomycetaceae</taxon>
        <taxon>Streptomyces</taxon>
    </lineage>
</organism>
<dbReference type="NCBIfam" id="NF038080">
    <property type="entry name" value="PG_bind_siph"/>
    <property type="match status" value="2"/>
</dbReference>
<sequence length="451" mass="47245">MESPVFEEFDPAGDCDCPGCVHWRRVLPHSPAGRPLGHPAADRIPAAAATATGAHAAPALAAPSAAGRPATPAVPSVPAGDGPDATQVARTPLHGPGGRAAPPACPAQASATTRASIVERAREWVEEKVPYSLSPYWSDGSRRDRSGHVSAAWGLPGNEWTGSPGKYAEGNAEENTEGELRPDDVPVPHHPAGPHGKSRIVPFGGRADAGRTSCAAHRQARPHTRRTTAPYAHRHDPARRVPYRHKGVTGTAAGAGREVAGPSAAPGRTPFPGTAYFGPGAHNRYVTELGRMLAGRDGARFHAVGPGPRWTDADRRATRAFRRAQGRRGAAADGLPGPLTRDLLVTGGGRDIPAGASGPPAPAPPFAPSSHGVPGCPGRALLRPGADDAHVARLGRRLVEKGFGRYFTREPGPRWSEEHRRGVEAFQRAQGRRGGAADGHPGPETWRRLFS</sequence>
<gene>
    <name evidence="2" type="ORF">FHS37_005123</name>
</gene>
<dbReference type="InterPro" id="IPR036366">
    <property type="entry name" value="PGBDSf"/>
</dbReference>
<feature type="region of interest" description="Disordered" evidence="1">
    <location>
        <begin position="156"/>
        <end position="200"/>
    </location>
</feature>
<dbReference type="Proteomes" id="UP000579523">
    <property type="component" value="Unassembled WGS sequence"/>
</dbReference>
<feature type="region of interest" description="Disordered" evidence="1">
    <location>
        <begin position="414"/>
        <end position="451"/>
    </location>
</feature>
<dbReference type="InterPro" id="IPR036365">
    <property type="entry name" value="PGBD-like_sf"/>
</dbReference>
<accession>A0A7W7PTK1</accession>
<evidence type="ECO:0000256" key="1">
    <source>
        <dbReference type="SAM" id="MobiDB-lite"/>
    </source>
</evidence>
<keyword evidence="3" id="KW-1185">Reference proteome</keyword>
<feature type="compositionally biased region" description="Basic and acidic residues" evidence="1">
    <location>
        <begin position="178"/>
        <end position="187"/>
    </location>
</feature>